<evidence type="ECO:0000256" key="3">
    <source>
        <dbReference type="ARBA" id="ARBA00023163"/>
    </source>
</evidence>
<evidence type="ECO:0000313" key="5">
    <source>
        <dbReference type="EMBL" id="MDW0112876.1"/>
    </source>
</evidence>
<feature type="domain" description="HTH gntR-type" evidence="4">
    <location>
        <begin position="8"/>
        <end position="76"/>
    </location>
</feature>
<dbReference type="PRINTS" id="PR00035">
    <property type="entry name" value="HTHGNTR"/>
</dbReference>
<dbReference type="SUPFAM" id="SSF46785">
    <property type="entry name" value="Winged helix' DNA-binding domain"/>
    <property type="match status" value="1"/>
</dbReference>
<reference evidence="5 6" key="1">
    <citation type="submission" date="2023-06" db="EMBL/GenBank/DDBJ databases">
        <title>Sporosarcina sp. nov., isolated from Korean traditional fermented seafood 'Jeotgal'.</title>
        <authorList>
            <person name="Yang A.I."/>
            <person name="Shin N.-R."/>
        </authorList>
    </citation>
    <scope>NUCLEOTIDE SEQUENCE [LARGE SCALE GENOMIC DNA]</scope>
    <source>
        <strain evidence="5 6">KCTC13119</strain>
    </source>
</reference>
<keyword evidence="2" id="KW-0238">DNA-binding</keyword>
<proteinExistence type="predicted"/>
<keyword evidence="6" id="KW-1185">Reference proteome</keyword>
<dbReference type="EMBL" id="JAUBDI010000004">
    <property type="protein sequence ID" value="MDW0112876.1"/>
    <property type="molecule type" value="Genomic_DNA"/>
</dbReference>
<sequence>METIKPSSKMFLDIVGELRLMIKAEGIAVGDKLPSERVLAERLQVGRSTIREALRSLELLGLIETRRGEGTFLSDFKKHQLVEVLSTFIMQQPNSAMDVKQTRIIHEKAAIRSICKQEEKRQLPVWQSLLVRLEEDGAVLREDIIREMIVVTDNRLSLKIWFLLKRYSRVPYEELTTAAEKETVKVLLENIVSGLEEKAITAYDNWIEIIEGEV</sequence>
<dbReference type="Gene3D" id="1.10.10.10">
    <property type="entry name" value="Winged helix-like DNA-binding domain superfamily/Winged helix DNA-binding domain"/>
    <property type="match status" value="1"/>
</dbReference>
<keyword evidence="3" id="KW-0804">Transcription</keyword>
<dbReference type="PANTHER" id="PTHR43537:SF54">
    <property type="entry name" value="TRANSCRIPTIONAL REGULATOR, GNTR FAMILY"/>
    <property type="match status" value="1"/>
</dbReference>
<dbReference type="Proteomes" id="UP001282284">
    <property type="component" value="Unassembled WGS sequence"/>
</dbReference>
<gene>
    <name evidence="5" type="ORF">QT711_06735</name>
</gene>
<dbReference type="CDD" id="cd07377">
    <property type="entry name" value="WHTH_GntR"/>
    <property type="match status" value="1"/>
</dbReference>
<evidence type="ECO:0000256" key="2">
    <source>
        <dbReference type="ARBA" id="ARBA00023125"/>
    </source>
</evidence>
<dbReference type="PANTHER" id="PTHR43537">
    <property type="entry name" value="TRANSCRIPTIONAL REGULATOR, GNTR FAMILY"/>
    <property type="match status" value="1"/>
</dbReference>
<name>A0ABU4G7D6_9BACL</name>
<dbReference type="InterPro" id="IPR036388">
    <property type="entry name" value="WH-like_DNA-bd_sf"/>
</dbReference>
<dbReference type="RefSeq" id="WP_317942835.1">
    <property type="nucleotide sequence ID" value="NZ_JAUBDI010000004.1"/>
</dbReference>
<dbReference type="Pfam" id="PF00392">
    <property type="entry name" value="GntR"/>
    <property type="match status" value="1"/>
</dbReference>
<evidence type="ECO:0000259" key="4">
    <source>
        <dbReference type="PROSITE" id="PS50949"/>
    </source>
</evidence>
<evidence type="ECO:0000256" key="1">
    <source>
        <dbReference type="ARBA" id="ARBA00023015"/>
    </source>
</evidence>
<protein>
    <submittedName>
        <fullName evidence="5">GntR family transcriptional regulator</fullName>
    </submittedName>
</protein>
<dbReference type="InterPro" id="IPR036390">
    <property type="entry name" value="WH_DNA-bd_sf"/>
</dbReference>
<accession>A0ABU4G7D6</accession>
<dbReference type="PROSITE" id="PS50949">
    <property type="entry name" value="HTH_GNTR"/>
    <property type="match status" value="1"/>
</dbReference>
<comment type="caution">
    <text evidence="5">The sequence shown here is derived from an EMBL/GenBank/DDBJ whole genome shotgun (WGS) entry which is preliminary data.</text>
</comment>
<organism evidence="5 6">
    <name type="scientific">Sporosarcina saromensis</name>
    <dbReference type="NCBI Taxonomy" id="359365"/>
    <lineage>
        <taxon>Bacteria</taxon>
        <taxon>Bacillati</taxon>
        <taxon>Bacillota</taxon>
        <taxon>Bacilli</taxon>
        <taxon>Bacillales</taxon>
        <taxon>Caryophanaceae</taxon>
        <taxon>Sporosarcina</taxon>
    </lineage>
</organism>
<keyword evidence="1" id="KW-0805">Transcription regulation</keyword>
<dbReference type="InterPro" id="IPR000524">
    <property type="entry name" value="Tscrpt_reg_HTH_GntR"/>
</dbReference>
<evidence type="ECO:0000313" key="6">
    <source>
        <dbReference type="Proteomes" id="UP001282284"/>
    </source>
</evidence>
<dbReference type="SMART" id="SM00345">
    <property type="entry name" value="HTH_GNTR"/>
    <property type="match status" value="1"/>
</dbReference>